<sequence>MLNSVERISQIIPKLKQQLLFLEEREKLFRQIEDGSISCDGSLSNTSVISKTSALSLLNAQAPSGLSISSQSSPSAHLSNANLATTMSTNSSMVDQTIAAATAAAAADALPSLPDTYEIPALPKALLKDIEVGNLKTFGSHCQGRQILIDAVVHDLIENYDLLYLSKTQYNTVGSAVVRCLRLPLTPENVVNALQTKFKRTRSDHSNNSLVQEFRLKYANPGSGRPVKQKIGSVAERDRHKQMVIMHGDNEISDEIQLKAVQLCDFDRLDVDTKLRLWRETFGFRRQAVRDQSTSDIMKKFPAYNEPHLVFEEIKMLVDLDLRKEVRRQVPILLDKLVETNSFIADVPPIRLIKILCRKFGETIQHIFCEKEAPTPYPTLVSIDDVIHIYVDFCPILSTHSPDDALGLLIGMYSVFELSFDKKSRTIRFLYCVLHGDKQFLSNSIRVLIKEKNIEIHRERLQPPSVSPHSISTNATILSTESQIQSRIVTNSSSQSTDEHNSALIDQSTEPDISTHSHSIVDVACVTDEFNHNNDDVMRSDCSSKLQGRKRRKRKQVSNEEEQDATLMSNAGQKPVESSQSRLPLANMTNSSVTLRQSKRRRQI</sequence>
<evidence type="ECO:0000256" key="1">
    <source>
        <dbReference type="SAM" id="MobiDB-lite"/>
    </source>
</evidence>
<accession>A0A814Z3S8</accession>
<gene>
    <name evidence="2" type="ORF">XAT740_LOCUS25571</name>
</gene>
<evidence type="ECO:0000313" key="3">
    <source>
        <dbReference type="Proteomes" id="UP000663828"/>
    </source>
</evidence>
<feature type="region of interest" description="Disordered" evidence="1">
    <location>
        <begin position="532"/>
        <end position="604"/>
    </location>
</feature>
<feature type="compositionally biased region" description="Polar residues" evidence="1">
    <location>
        <begin position="504"/>
        <end position="514"/>
    </location>
</feature>
<dbReference type="Proteomes" id="UP000663828">
    <property type="component" value="Unassembled WGS sequence"/>
</dbReference>
<feature type="compositionally biased region" description="Polar residues" evidence="1">
    <location>
        <begin position="566"/>
        <end position="596"/>
    </location>
</feature>
<dbReference type="EMBL" id="CAJNOR010002034">
    <property type="protein sequence ID" value="CAF1237741.1"/>
    <property type="molecule type" value="Genomic_DNA"/>
</dbReference>
<proteinExistence type="predicted"/>
<keyword evidence="3" id="KW-1185">Reference proteome</keyword>
<protein>
    <submittedName>
        <fullName evidence="2">Uncharacterized protein</fullName>
    </submittedName>
</protein>
<evidence type="ECO:0000313" key="2">
    <source>
        <dbReference type="EMBL" id="CAF1237741.1"/>
    </source>
</evidence>
<organism evidence="2 3">
    <name type="scientific">Adineta ricciae</name>
    <name type="common">Rotifer</name>
    <dbReference type="NCBI Taxonomy" id="249248"/>
    <lineage>
        <taxon>Eukaryota</taxon>
        <taxon>Metazoa</taxon>
        <taxon>Spiralia</taxon>
        <taxon>Gnathifera</taxon>
        <taxon>Rotifera</taxon>
        <taxon>Eurotatoria</taxon>
        <taxon>Bdelloidea</taxon>
        <taxon>Adinetida</taxon>
        <taxon>Adinetidae</taxon>
        <taxon>Adineta</taxon>
    </lineage>
</organism>
<name>A0A814Z3S8_ADIRI</name>
<comment type="caution">
    <text evidence="2">The sequence shown here is derived from an EMBL/GenBank/DDBJ whole genome shotgun (WGS) entry which is preliminary data.</text>
</comment>
<feature type="region of interest" description="Disordered" evidence="1">
    <location>
        <begin position="486"/>
        <end position="514"/>
    </location>
</feature>
<feature type="compositionally biased region" description="Polar residues" evidence="1">
    <location>
        <begin position="486"/>
        <end position="496"/>
    </location>
</feature>
<dbReference type="AlphaFoldDB" id="A0A814Z3S8"/>
<reference evidence="2" key="1">
    <citation type="submission" date="2021-02" db="EMBL/GenBank/DDBJ databases">
        <authorList>
            <person name="Nowell W R."/>
        </authorList>
    </citation>
    <scope>NUCLEOTIDE SEQUENCE</scope>
</reference>
<feature type="compositionally biased region" description="Basic residues" evidence="1">
    <location>
        <begin position="547"/>
        <end position="556"/>
    </location>
</feature>